<evidence type="ECO:0008006" key="3">
    <source>
        <dbReference type="Google" id="ProtNLM"/>
    </source>
</evidence>
<evidence type="ECO:0000313" key="2">
    <source>
        <dbReference type="EMBL" id="HGL16907.1"/>
    </source>
</evidence>
<organism evidence="1">
    <name type="scientific">candidate division WOR-3 bacterium</name>
    <dbReference type="NCBI Taxonomy" id="2052148"/>
    <lineage>
        <taxon>Bacteria</taxon>
        <taxon>Bacteria division WOR-3</taxon>
    </lineage>
</organism>
<evidence type="ECO:0000313" key="1">
    <source>
        <dbReference type="EMBL" id="HEN28143.1"/>
    </source>
</evidence>
<protein>
    <recommendedName>
        <fullName evidence="3">Cold-shock protein</fullName>
    </recommendedName>
</protein>
<dbReference type="EMBL" id="DSOL01000160">
    <property type="protein sequence ID" value="HEN28143.1"/>
    <property type="molecule type" value="Genomic_DNA"/>
</dbReference>
<accession>A0A7C2K5C9</accession>
<name>A0A7C2K5C9_UNCW3</name>
<proteinExistence type="predicted"/>
<sequence>MKENRNRIVKATVIYFNENLGSGIARIENTQERIRFSYKEIEGMEGFRLLFAGDKIEIIFTEQGKKVRKLSESPLRAD</sequence>
<dbReference type="AlphaFoldDB" id="A0A7C2K5C9"/>
<dbReference type="EMBL" id="DTDJ01000011">
    <property type="protein sequence ID" value="HGL16907.1"/>
    <property type="molecule type" value="Genomic_DNA"/>
</dbReference>
<reference evidence="1" key="1">
    <citation type="journal article" date="2020" name="mSystems">
        <title>Genome- and Community-Level Interaction Insights into Carbon Utilization and Element Cycling Functions of Hydrothermarchaeota in Hydrothermal Sediment.</title>
        <authorList>
            <person name="Zhou Z."/>
            <person name="Liu Y."/>
            <person name="Xu W."/>
            <person name="Pan J."/>
            <person name="Luo Z.H."/>
            <person name="Li M."/>
        </authorList>
    </citation>
    <scope>NUCLEOTIDE SEQUENCE [LARGE SCALE GENOMIC DNA]</scope>
    <source>
        <strain evidence="1">SpSt-34</strain>
        <strain evidence="2">SpSt-69</strain>
    </source>
</reference>
<comment type="caution">
    <text evidence="1">The sequence shown here is derived from an EMBL/GenBank/DDBJ whole genome shotgun (WGS) entry which is preliminary data.</text>
</comment>
<gene>
    <name evidence="1" type="ORF">ENQ77_05725</name>
    <name evidence="2" type="ORF">ENU66_00980</name>
</gene>